<evidence type="ECO:0000256" key="3">
    <source>
        <dbReference type="ARBA" id="ARBA00022989"/>
    </source>
</evidence>
<dbReference type="InterPro" id="IPR020846">
    <property type="entry name" value="MFS_dom"/>
</dbReference>
<evidence type="ECO:0000256" key="2">
    <source>
        <dbReference type="ARBA" id="ARBA00022692"/>
    </source>
</evidence>
<feature type="transmembrane region" description="Helical" evidence="5">
    <location>
        <begin position="373"/>
        <end position="392"/>
    </location>
</feature>
<dbReference type="Proteomes" id="UP001497497">
    <property type="component" value="Unassembled WGS sequence"/>
</dbReference>
<dbReference type="Pfam" id="PF00083">
    <property type="entry name" value="Sugar_tr"/>
    <property type="match status" value="1"/>
</dbReference>
<dbReference type="AlphaFoldDB" id="A0AAV2IIC6"/>
<protein>
    <recommendedName>
        <fullName evidence="6">Major facilitator superfamily (MFS) profile domain-containing protein</fullName>
    </recommendedName>
</protein>
<dbReference type="Gene3D" id="1.20.1250.20">
    <property type="entry name" value="MFS general substrate transporter like domains"/>
    <property type="match status" value="1"/>
</dbReference>
<proteinExistence type="predicted"/>
<comment type="subcellular location">
    <subcellularLocation>
        <location evidence="1">Membrane</location>
        <topology evidence="1">Multi-pass membrane protein</topology>
    </subcellularLocation>
</comment>
<reference evidence="7 8" key="1">
    <citation type="submission" date="2024-04" db="EMBL/GenBank/DDBJ databases">
        <authorList>
            <consortium name="Genoscope - CEA"/>
            <person name="William W."/>
        </authorList>
    </citation>
    <scope>NUCLEOTIDE SEQUENCE [LARGE SCALE GENOMIC DNA]</scope>
</reference>
<dbReference type="PANTHER" id="PTHR24064">
    <property type="entry name" value="SOLUTE CARRIER FAMILY 22 MEMBER"/>
    <property type="match status" value="1"/>
</dbReference>
<sequence length="534" mass="59164">MSGGRHRVDDILTAVNPTGMYQVLHLVVTTFASFPSAFQLLSNIFICRSVPHRCSQPINSSQIYPLDHKVTNVTYGRCDVTFWSNGTILYKEQCPYGTDYDLDLTTSAVSEFDLVCDRANLARLSQTLVIAGQGVGAVLATILSDRFGRKVVLVTSNLGMLVSGLVVAFAPNYSVFAVFKFCAGAFQQGTVTSMVTLLLEMFPSRHRRITATYGGLTWAIGAMTMALVAYLFRDHSWRMLQLALSCVSILALFQLWFLDESLRWLMANSQSERALKVIKRAAKMNGIKLEAVLQVFGNSKSVDGMMSSNHEPQIQPDVLKLNEEKSPKMTLIDAFRDRSLFITSLVTWFAWFTTALGYFVIYLNSVTLSGDRFLNYFLTATMEIPSNIFFYFSLNRFGRRTTTVIPFVVLGTAVLAAGLFKKLEQSNPVFAHLTLTSSLVAMIGASGCFGVVFLYTPEMFPTNYRNQALGVASLIGRIGGMLAPFMGLLADQAVWAPGLAIAFCSLLVCLLMRCLPETNGRELPQNIEELQNWS</sequence>
<evidence type="ECO:0000313" key="8">
    <source>
        <dbReference type="Proteomes" id="UP001497497"/>
    </source>
</evidence>
<evidence type="ECO:0000259" key="6">
    <source>
        <dbReference type="PROSITE" id="PS50850"/>
    </source>
</evidence>
<dbReference type="GO" id="GO:0016020">
    <property type="term" value="C:membrane"/>
    <property type="evidence" value="ECO:0007669"/>
    <property type="project" value="UniProtKB-SubCell"/>
</dbReference>
<dbReference type="PROSITE" id="PS50850">
    <property type="entry name" value="MFS"/>
    <property type="match status" value="1"/>
</dbReference>
<feature type="transmembrane region" description="Helical" evidence="5">
    <location>
        <begin position="176"/>
        <end position="199"/>
    </location>
</feature>
<evidence type="ECO:0000313" key="7">
    <source>
        <dbReference type="EMBL" id="CAL1546071.1"/>
    </source>
</evidence>
<evidence type="ECO:0000256" key="4">
    <source>
        <dbReference type="ARBA" id="ARBA00023136"/>
    </source>
</evidence>
<accession>A0AAV2IIC6</accession>
<gene>
    <name evidence="7" type="ORF">GSLYS_00019448001</name>
</gene>
<feature type="transmembrane region" description="Helical" evidence="5">
    <location>
        <begin position="20"/>
        <end position="46"/>
    </location>
</feature>
<feature type="transmembrane region" description="Helical" evidence="5">
    <location>
        <begin position="468"/>
        <end position="488"/>
    </location>
</feature>
<comment type="caution">
    <text evidence="7">The sequence shown here is derived from an EMBL/GenBank/DDBJ whole genome shotgun (WGS) entry which is preliminary data.</text>
</comment>
<dbReference type="InterPro" id="IPR005828">
    <property type="entry name" value="MFS_sugar_transport-like"/>
</dbReference>
<feature type="domain" description="Major facilitator superfamily (MFS) profile" evidence="6">
    <location>
        <begin position="87"/>
        <end position="519"/>
    </location>
</feature>
<feature type="transmembrane region" description="Helical" evidence="5">
    <location>
        <begin position="151"/>
        <end position="170"/>
    </location>
</feature>
<feature type="transmembrane region" description="Helical" evidence="5">
    <location>
        <begin position="429"/>
        <end position="456"/>
    </location>
</feature>
<keyword evidence="8" id="KW-1185">Reference proteome</keyword>
<feature type="transmembrane region" description="Helical" evidence="5">
    <location>
        <begin position="339"/>
        <end position="361"/>
    </location>
</feature>
<feature type="transmembrane region" description="Helical" evidence="5">
    <location>
        <begin position="404"/>
        <end position="423"/>
    </location>
</feature>
<evidence type="ECO:0000256" key="1">
    <source>
        <dbReference type="ARBA" id="ARBA00004141"/>
    </source>
</evidence>
<keyword evidence="2 5" id="KW-0812">Transmembrane</keyword>
<dbReference type="EMBL" id="CAXITT010000767">
    <property type="protein sequence ID" value="CAL1546071.1"/>
    <property type="molecule type" value="Genomic_DNA"/>
</dbReference>
<feature type="transmembrane region" description="Helical" evidence="5">
    <location>
        <begin position="211"/>
        <end position="232"/>
    </location>
</feature>
<keyword evidence="3 5" id="KW-1133">Transmembrane helix</keyword>
<feature type="transmembrane region" description="Helical" evidence="5">
    <location>
        <begin position="238"/>
        <end position="258"/>
    </location>
</feature>
<evidence type="ECO:0000256" key="5">
    <source>
        <dbReference type="SAM" id="Phobius"/>
    </source>
</evidence>
<dbReference type="SUPFAM" id="SSF103473">
    <property type="entry name" value="MFS general substrate transporter"/>
    <property type="match status" value="1"/>
</dbReference>
<name>A0AAV2IIC6_LYMST</name>
<keyword evidence="4 5" id="KW-0472">Membrane</keyword>
<organism evidence="7 8">
    <name type="scientific">Lymnaea stagnalis</name>
    <name type="common">Great pond snail</name>
    <name type="synonym">Helix stagnalis</name>
    <dbReference type="NCBI Taxonomy" id="6523"/>
    <lineage>
        <taxon>Eukaryota</taxon>
        <taxon>Metazoa</taxon>
        <taxon>Spiralia</taxon>
        <taxon>Lophotrochozoa</taxon>
        <taxon>Mollusca</taxon>
        <taxon>Gastropoda</taxon>
        <taxon>Heterobranchia</taxon>
        <taxon>Euthyneura</taxon>
        <taxon>Panpulmonata</taxon>
        <taxon>Hygrophila</taxon>
        <taxon>Lymnaeoidea</taxon>
        <taxon>Lymnaeidae</taxon>
        <taxon>Lymnaea</taxon>
    </lineage>
</organism>
<dbReference type="InterPro" id="IPR036259">
    <property type="entry name" value="MFS_trans_sf"/>
</dbReference>
<dbReference type="GO" id="GO:0022857">
    <property type="term" value="F:transmembrane transporter activity"/>
    <property type="evidence" value="ECO:0007669"/>
    <property type="project" value="InterPro"/>
</dbReference>
<feature type="transmembrane region" description="Helical" evidence="5">
    <location>
        <begin position="494"/>
        <end position="515"/>
    </location>
</feature>